<dbReference type="PANTHER" id="PTHR42967">
    <property type="entry name" value="METAL DEPENDENT HYDROLASE"/>
    <property type="match status" value="1"/>
</dbReference>
<sequence>MKITYINHSSFAVELDTCVLLFDYFKGEIPKFSKNKKIYVFSSHGHHDHFSPKVLKLEKEYDNILYILSDDIQIKESDKIIFVKEDEKLNINDLQIQTLKSTDIGVAFIVNVEGLSIYHAGDLNWWHWEGENSIKENKEAELIYKKEIDKIKYNNFDLAFVPLDPRQGEQYYLGFDTFMKNTNTKVAFPMHCWGDYSIIDKLKKSRFAQDYKDRVMEISEVNETFNINIVCK</sequence>
<dbReference type="EMBL" id="JACRWE010000003">
    <property type="protein sequence ID" value="MBC5996675.1"/>
    <property type="molecule type" value="Genomic_DNA"/>
</dbReference>
<organism evidence="1 2">
    <name type="scientific">Romboutsia faecis</name>
    <dbReference type="NCBI Taxonomy" id="2764597"/>
    <lineage>
        <taxon>Bacteria</taxon>
        <taxon>Bacillati</taxon>
        <taxon>Bacillota</taxon>
        <taxon>Clostridia</taxon>
        <taxon>Peptostreptococcales</taxon>
        <taxon>Peptostreptococcaceae</taxon>
        <taxon>Romboutsia</taxon>
    </lineage>
</organism>
<dbReference type="SUPFAM" id="SSF56281">
    <property type="entry name" value="Metallo-hydrolase/oxidoreductase"/>
    <property type="match status" value="1"/>
</dbReference>
<accession>A0ABR7JP49</accession>
<protein>
    <submittedName>
        <fullName evidence="1">MBL fold metallo-hydrolase</fullName>
    </submittedName>
</protein>
<evidence type="ECO:0000313" key="2">
    <source>
        <dbReference type="Proteomes" id="UP000609849"/>
    </source>
</evidence>
<dbReference type="PANTHER" id="PTHR42967:SF1">
    <property type="entry name" value="MBL FOLD METALLO-HYDROLASE"/>
    <property type="match status" value="1"/>
</dbReference>
<evidence type="ECO:0000313" key="1">
    <source>
        <dbReference type="EMBL" id="MBC5996675.1"/>
    </source>
</evidence>
<proteinExistence type="predicted"/>
<reference evidence="1 2" key="1">
    <citation type="submission" date="2020-08" db="EMBL/GenBank/DDBJ databases">
        <authorList>
            <person name="Liu C."/>
            <person name="Sun Q."/>
        </authorList>
    </citation>
    <scope>NUCLEOTIDE SEQUENCE [LARGE SCALE GENOMIC DNA]</scope>
    <source>
        <strain evidence="1 2">NSJ-18</strain>
    </source>
</reference>
<name>A0ABR7JP49_9FIRM</name>
<comment type="caution">
    <text evidence="1">The sequence shown here is derived from an EMBL/GenBank/DDBJ whole genome shotgun (WGS) entry which is preliminary data.</text>
</comment>
<dbReference type="Gene3D" id="3.60.15.10">
    <property type="entry name" value="Ribonuclease Z/Hydroxyacylglutathione hydrolase-like"/>
    <property type="match status" value="1"/>
</dbReference>
<gene>
    <name evidence="1" type="ORF">H8923_07875</name>
</gene>
<dbReference type="InterPro" id="IPR036866">
    <property type="entry name" value="RibonucZ/Hydroxyglut_hydro"/>
</dbReference>
<dbReference type="Pfam" id="PF13483">
    <property type="entry name" value="Lactamase_B_3"/>
    <property type="match status" value="1"/>
</dbReference>
<keyword evidence="2" id="KW-1185">Reference proteome</keyword>
<dbReference type="RefSeq" id="WP_153926216.1">
    <property type="nucleotide sequence ID" value="NZ_JACRWE010000003.1"/>
</dbReference>
<dbReference type="Proteomes" id="UP000609849">
    <property type="component" value="Unassembled WGS sequence"/>
</dbReference>